<keyword evidence="2" id="KW-0418">Kinase</keyword>
<dbReference type="Proteomes" id="UP000236291">
    <property type="component" value="Unassembled WGS sequence"/>
</dbReference>
<evidence type="ECO:0000313" key="2">
    <source>
        <dbReference type="EMBL" id="PNX63421.1"/>
    </source>
</evidence>
<dbReference type="STRING" id="57577.A0A2K3KAU7"/>
<protein>
    <submittedName>
        <fullName evidence="2">Putative cysteine-rich RLK (Receptor-like kinase) protein</fullName>
    </submittedName>
</protein>
<feature type="transmembrane region" description="Helical" evidence="1">
    <location>
        <begin position="46"/>
        <end position="67"/>
    </location>
</feature>
<keyword evidence="2" id="KW-0675">Receptor</keyword>
<keyword evidence="1" id="KW-0472">Membrane</keyword>
<keyword evidence="1" id="KW-1133">Transmembrane helix</keyword>
<dbReference type="EMBL" id="ASHM01155226">
    <property type="protein sequence ID" value="PNX63421.1"/>
    <property type="molecule type" value="Genomic_DNA"/>
</dbReference>
<evidence type="ECO:0000313" key="3">
    <source>
        <dbReference type="Proteomes" id="UP000236291"/>
    </source>
</evidence>
<comment type="caution">
    <text evidence="2">The sequence shown here is derived from an EMBL/GenBank/DDBJ whole genome shotgun (WGS) entry which is preliminary data.</text>
</comment>
<reference evidence="2 3" key="2">
    <citation type="journal article" date="2017" name="Front. Plant Sci.">
        <title>Gene Classification and Mining of Molecular Markers Useful in Red Clover (Trifolium pratense) Breeding.</title>
        <authorList>
            <person name="Istvanek J."/>
            <person name="Dluhosova J."/>
            <person name="Dluhos P."/>
            <person name="Patkova L."/>
            <person name="Nedelnik J."/>
            <person name="Repkova J."/>
        </authorList>
    </citation>
    <scope>NUCLEOTIDE SEQUENCE [LARGE SCALE GENOMIC DNA]</scope>
    <source>
        <strain evidence="3">cv. Tatra</strain>
        <tissue evidence="2">Young leaves</tissue>
    </source>
</reference>
<keyword evidence="2" id="KW-0808">Transferase</keyword>
<sequence>MEIRLHWAGKGTTAIPFGSVYGPLISAISVDPDFIPSVEKGSGIPVWDIVTIVVGGVLVIFMVFGVVQWRRRRRQIGPLEKGNH</sequence>
<name>A0A2K3KAU7_TRIPR</name>
<evidence type="ECO:0000256" key="1">
    <source>
        <dbReference type="SAM" id="Phobius"/>
    </source>
</evidence>
<dbReference type="AlphaFoldDB" id="A0A2K3KAU7"/>
<accession>A0A2K3KAU7</accession>
<organism evidence="2 3">
    <name type="scientific">Trifolium pratense</name>
    <name type="common">Red clover</name>
    <dbReference type="NCBI Taxonomy" id="57577"/>
    <lineage>
        <taxon>Eukaryota</taxon>
        <taxon>Viridiplantae</taxon>
        <taxon>Streptophyta</taxon>
        <taxon>Embryophyta</taxon>
        <taxon>Tracheophyta</taxon>
        <taxon>Spermatophyta</taxon>
        <taxon>Magnoliopsida</taxon>
        <taxon>eudicotyledons</taxon>
        <taxon>Gunneridae</taxon>
        <taxon>Pentapetalae</taxon>
        <taxon>rosids</taxon>
        <taxon>fabids</taxon>
        <taxon>Fabales</taxon>
        <taxon>Fabaceae</taxon>
        <taxon>Papilionoideae</taxon>
        <taxon>50 kb inversion clade</taxon>
        <taxon>NPAAA clade</taxon>
        <taxon>Hologalegina</taxon>
        <taxon>IRL clade</taxon>
        <taxon>Trifolieae</taxon>
        <taxon>Trifolium</taxon>
    </lineage>
</organism>
<keyword evidence="1" id="KW-0812">Transmembrane</keyword>
<reference evidence="2 3" key="1">
    <citation type="journal article" date="2014" name="Am. J. Bot.">
        <title>Genome assembly and annotation for red clover (Trifolium pratense; Fabaceae).</title>
        <authorList>
            <person name="Istvanek J."/>
            <person name="Jaros M."/>
            <person name="Krenek A."/>
            <person name="Repkova J."/>
        </authorList>
    </citation>
    <scope>NUCLEOTIDE SEQUENCE [LARGE SCALE GENOMIC DNA]</scope>
    <source>
        <strain evidence="3">cv. Tatra</strain>
        <tissue evidence="2">Young leaves</tissue>
    </source>
</reference>
<dbReference type="GO" id="GO:0016301">
    <property type="term" value="F:kinase activity"/>
    <property type="evidence" value="ECO:0007669"/>
    <property type="project" value="UniProtKB-KW"/>
</dbReference>
<gene>
    <name evidence="2" type="ORF">L195_g061619</name>
</gene>
<proteinExistence type="predicted"/>